<organism evidence="1 2">
    <name type="scientific">Chryseobacterium luquanense</name>
    <dbReference type="NCBI Taxonomy" id="2983766"/>
    <lineage>
        <taxon>Bacteria</taxon>
        <taxon>Pseudomonadati</taxon>
        <taxon>Bacteroidota</taxon>
        <taxon>Flavobacteriia</taxon>
        <taxon>Flavobacteriales</taxon>
        <taxon>Weeksellaceae</taxon>
        <taxon>Chryseobacterium group</taxon>
        <taxon>Chryseobacterium</taxon>
    </lineage>
</organism>
<accession>A0ABT3Y235</accession>
<comment type="caution">
    <text evidence="1">The sequence shown here is derived from an EMBL/GenBank/DDBJ whole genome shotgun (WGS) entry which is preliminary data.</text>
</comment>
<keyword evidence="2" id="KW-1185">Reference proteome</keyword>
<reference evidence="1" key="1">
    <citation type="submission" date="2022-10" db="EMBL/GenBank/DDBJ databases">
        <title>Chryseobacterium sp. nov., a novel bacterial species.</title>
        <authorList>
            <person name="Cao Y."/>
        </authorList>
    </citation>
    <scope>NUCLEOTIDE SEQUENCE</scope>
    <source>
        <strain evidence="1">KC 927</strain>
    </source>
</reference>
<evidence type="ECO:0000313" key="2">
    <source>
        <dbReference type="Proteomes" id="UP001070176"/>
    </source>
</evidence>
<dbReference type="RefSeq" id="WP_267280797.1">
    <property type="nucleotide sequence ID" value="NZ_JAOVZV010000007.1"/>
</dbReference>
<evidence type="ECO:0000313" key="1">
    <source>
        <dbReference type="EMBL" id="MCX8532209.1"/>
    </source>
</evidence>
<protein>
    <submittedName>
        <fullName evidence="1">Uncharacterized protein</fullName>
    </submittedName>
</protein>
<gene>
    <name evidence="1" type="ORF">OEA66_07595</name>
</gene>
<name>A0ABT3Y235_9FLAO</name>
<proteinExistence type="predicted"/>
<dbReference type="Proteomes" id="UP001070176">
    <property type="component" value="Unassembled WGS sequence"/>
</dbReference>
<dbReference type="EMBL" id="JAOVZV010000007">
    <property type="protein sequence ID" value="MCX8532209.1"/>
    <property type="molecule type" value="Genomic_DNA"/>
</dbReference>
<sequence length="64" mass="7636">MNEFEDIADLLEIKEKMISRNVIAELQTEYVVKDDFDERFAKGLSSEESRKRTRAFIARLPWKK</sequence>